<proteinExistence type="inferred from homology"/>
<comment type="function">
    <text evidence="5">Could be a nuclease involved in processing of the 5'-end of pre-16S rRNA.</text>
</comment>
<dbReference type="Pfam" id="PF03652">
    <property type="entry name" value="RuvX"/>
    <property type="match status" value="1"/>
</dbReference>
<feature type="region of interest" description="Disordered" evidence="6">
    <location>
        <begin position="143"/>
        <end position="168"/>
    </location>
</feature>
<name>A0A7J5B399_9MICO</name>
<keyword evidence="3 5" id="KW-0540">Nuclease</keyword>
<dbReference type="GO" id="GO:0016788">
    <property type="term" value="F:hydrolase activity, acting on ester bonds"/>
    <property type="evidence" value="ECO:0007669"/>
    <property type="project" value="UniProtKB-UniRule"/>
</dbReference>
<dbReference type="InterPro" id="IPR037027">
    <property type="entry name" value="YqgF/RNaseH-like_dom_sf"/>
</dbReference>
<evidence type="ECO:0000256" key="5">
    <source>
        <dbReference type="HAMAP-Rule" id="MF_00651"/>
    </source>
</evidence>
<comment type="similarity">
    <text evidence="5">Belongs to the YqgF HJR family.</text>
</comment>
<keyword evidence="9" id="KW-1185">Reference proteome</keyword>
<dbReference type="InterPro" id="IPR006641">
    <property type="entry name" value="YqgF/RNaseH-like_dom"/>
</dbReference>
<dbReference type="EC" id="3.1.-.-" evidence="5"/>
<dbReference type="CDD" id="cd16964">
    <property type="entry name" value="YqgF"/>
    <property type="match status" value="1"/>
</dbReference>
<evidence type="ECO:0000313" key="8">
    <source>
        <dbReference type="EMBL" id="KAB1638471.1"/>
    </source>
</evidence>
<dbReference type="OrthoDB" id="9790539at2"/>
<dbReference type="GO" id="GO:0000967">
    <property type="term" value="P:rRNA 5'-end processing"/>
    <property type="evidence" value="ECO:0007669"/>
    <property type="project" value="UniProtKB-UniRule"/>
</dbReference>
<dbReference type="Gene3D" id="3.30.420.140">
    <property type="entry name" value="YqgF/RNase H-like domain"/>
    <property type="match status" value="1"/>
</dbReference>
<keyword evidence="4 5" id="KW-0378">Hydrolase</keyword>
<dbReference type="InterPro" id="IPR012337">
    <property type="entry name" value="RNaseH-like_sf"/>
</dbReference>
<evidence type="ECO:0000256" key="1">
    <source>
        <dbReference type="ARBA" id="ARBA00022490"/>
    </source>
</evidence>
<evidence type="ECO:0000256" key="3">
    <source>
        <dbReference type="ARBA" id="ARBA00022722"/>
    </source>
</evidence>
<dbReference type="NCBIfam" id="TIGR00250">
    <property type="entry name" value="RNAse_H_YqgF"/>
    <property type="match status" value="1"/>
</dbReference>
<accession>A0A7J5B399</accession>
<reference evidence="8 9" key="1">
    <citation type="submission" date="2019-09" db="EMBL/GenBank/DDBJ databases">
        <title>Phylogeny of genus Pseudoclavibacter and closely related genus.</title>
        <authorList>
            <person name="Li Y."/>
        </authorList>
    </citation>
    <scope>NUCLEOTIDE SEQUENCE [LARGE SCALE GENOMIC DNA]</scope>
    <source>
        <strain evidence="8 9">THG-MD12</strain>
    </source>
</reference>
<comment type="caution">
    <text evidence="8">The sequence shown here is derived from an EMBL/GenBank/DDBJ whole genome shotgun (WGS) entry which is preliminary data.</text>
</comment>
<evidence type="ECO:0000256" key="4">
    <source>
        <dbReference type="ARBA" id="ARBA00022801"/>
    </source>
</evidence>
<dbReference type="AlphaFoldDB" id="A0A7J5B399"/>
<dbReference type="PANTHER" id="PTHR33317">
    <property type="entry name" value="POLYNUCLEOTIDYL TRANSFERASE, RIBONUCLEASE H-LIKE SUPERFAMILY PROTEIN"/>
    <property type="match status" value="1"/>
</dbReference>
<comment type="subcellular location">
    <subcellularLocation>
        <location evidence="5">Cytoplasm</location>
    </subcellularLocation>
</comment>
<keyword evidence="1 5" id="KW-0963">Cytoplasm</keyword>
<dbReference type="GO" id="GO:0004518">
    <property type="term" value="F:nuclease activity"/>
    <property type="evidence" value="ECO:0007669"/>
    <property type="project" value="UniProtKB-KW"/>
</dbReference>
<dbReference type="SUPFAM" id="SSF53098">
    <property type="entry name" value="Ribonuclease H-like"/>
    <property type="match status" value="1"/>
</dbReference>
<dbReference type="RefSeq" id="WP_151423509.1">
    <property type="nucleotide sequence ID" value="NZ_CANKVH010000002.1"/>
</dbReference>
<dbReference type="GO" id="GO:0005829">
    <property type="term" value="C:cytosol"/>
    <property type="evidence" value="ECO:0007669"/>
    <property type="project" value="TreeGrafter"/>
</dbReference>
<evidence type="ECO:0000256" key="6">
    <source>
        <dbReference type="SAM" id="MobiDB-lite"/>
    </source>
</evidence>
<keyword evidence="2 5" id="KW-0690">Ribosome biogenesis</keyword>
<evidence type="ECO:0000256" key="2">
    <source>
        <dbReference type="ARBA" id="ARBA00022517"/>
    </source>
</evidence>
<protein>
    <recommendedName>
        <fullName evidence="5">Putative pre-16S rRNA nuclease</fullName>
        <ecNumber evidence="5">3.1.-.-</ecNumber>
    </recommendedName>
</protein>
<dbReference type="PANTHER" id="PTHR33317:SF4">
    <property type="entry name" value="POLYNUCLEOTIDYL TRANSFERASE, RIBONUCLEASE H-LIKE SUPERFAMILY PROTEIN"/>
    <property type="match status" value="1"/>
</dbReference>
<dbReference type="Proteomes" id="UP000490386">
    <property type="component" value="Unassembled WGS sequence"/>
</dbReference>
<evidence type="ECO:0000313" key="9">
    <source>
        <dbReference type="Proteomes" id="UP000490386"/>
    </source>
</evidence>
<dbReference type="InterPro" id="IPR005227">
    <property type="entry name" value="YqgF"/>
</dbReference>
<feature type="domain" description="YqgF/RNase H-like" evidence="7">
    <location>
        <begin position="7"/>
        <end position="109"/>
    </location>
</feature>
<dbReference type="HAMAP" id="MF_00651">
    <property type="entry name" value="Nuclease_YqgF"/>
    <property type="match status" value="1"/>
</dbReference>
<evidence type="ECO:0000259" key="7">
    <source>
        <dbReference type="SMART" id="SM00732"/>
    </source>
</evidence>
<sequence>MADIRPGTRLGVDVGKARVGVSRSDPHGMLATPLETVPRDGAKGDAHARRIAELVVEYDAIEIIVGLPLSLSGAETASTADARGVAEQIAAHSPVPLRLVDERLTTVSASRQLRDVGRKASRSRNIIDQVAAVVILQTSLDAERQSGRAPGELLSRKDQDSDGQPAPR</sequence>
<dbReference type="EMBL" id="WBJX01000002">
    <property type="protein sequence ID" value="KAB1638471.1"/>
    <property type="molecule type" value="Genomic_DNA"/>
</dbReference>
<gene>
    <name evidence="8" type="primary">ruvX</name>
    <name evidence="8" type="ORF">F8O03_08765</name>
</gene>
<dbReference type="SMART" id="SM00732">
    <property type="entry name" value="YqgFc"/>
    <property type="match status" value="1"/>
</dbReference>
<organism evidence="8 9">
    <name type="scientific">Pseudoclavibacter terrae</name>
    <dbReference type="NCBI Taxonomy" id="1530195"/>
    <lineage>
        <taxon>Bacteria</taxon>
        <taxon>Bacillati</taxon>
        <taxon>Actinomycetota</taxon>
        <taxon>Actinomycetes</taxon>
        <taxon>Micrococcales</taxon>
        <taxon>Microbacteriaceae</taxon>
        <taxon>Pseudoclavibacter</taxon>
    </lineage>
</organism>